<name>A0A5N6QDV8_9ROSI</name>
<dbReference type="PANTHER" id="PTHR11654">
    <property type="entry name" value="OLIGOPEPTIDE TRANSPORTER-RELATED"/>
    <property type="match status" value="1"/>
</dbReference>
<accession>A0A5N6QDV8</accession>
<dbReference type="AlphaFoldDB" id="A0A5N6QDV8"/>
<dbReference type="SUPFAM" id="SSF103473">
    <property type="entry name" value="MFS general substrate transporter"/>
    <property type="match status" value="1"/>
</dbReference>
<dbReference type="GO" id="GO:0016020">
    <property type="term" value="C:membrane"/>
    <property type="evidence" value="ECO:0007669"/>
    <property type="project" value="UniProtKB-SubCell"/>
</dbReference>
<feature type="transmembrane region" description="Helical" evidence="6">
    <location>
        <begin position="190"/>
        <end position="213"/>
    </location>
</feature>
<feature type="transmembrane region" description="Helical" evidence="6">
    <location>
        <begin position="418"/>
        <end position="439"/>
    </location>
</feature>
<proteinExistence type="inferred from homology"/>
<feature type="transmembrane region" description="Helical" evidence="6">
    <location>
        <begin position="500"/>
        <end position="523"/>
    </location>
</feature>
<keyword evidence="5 6" id="KW-0472">Membrane</keyword>
<dbReference type="OrthoDB" id="8904098at2759"/>
<evidence type="ECO:0000256" key="4">
    <source>
        <dbReference type="ARBA" id="ARBA00022989"/>
    </source>
</evidence>
<keyword evidence="4 6" id="KW-1133">Transmembrane helix</keyword>
<dbReference type="InterPro" id="IPR000109">
    <property type="entry name" value="POT_fam"/>
</dbReference>
<dbReference type="Gene3D" id="1.20.1250.20">
    <property type="entry name" value="MFS general substrate transporter like domains"/>
    <property type="match status" value="1"/>
</dbReference>
<evidence type="ECO:0000313" key="7">
    <source>
        <dbReference type="EMBL" id="KAE7997466.1"/>
    </source>
</evidence>
<feature type="transmembrane region" description="Helical" evidence="6">
    <location>
        <begin position="219"/>
        <end position="243"/>
    </location>
</feature>
<evidence type="ECO:0000256" key="3">
    <source>
        <dbReference type="ARBA" id="ARBA00022692"/>
    </source>
</evidence>
<reference evidence="7 8" key="1">
    <citation type="submission" date="2019-06" db="EMBL/GenBank/DDBJ databases">
        <title>A chromosomal-level reference genome of Carpinus fangiana (Coryloideae, Betulaceae).</title>
        <authorList>
            <person name="Yang X."/>
            <person name="Wang Z."/>
            <person name="Zhang L."/>
            <person name="Hao G."/>
            <person name="Liu J."/>
            <person name="Yang Y."/>
        </authorList>
    </citation>
    <scope>NUCLEOTIDE SEQUENCE [LARGE SCALE GENOMIC DNA]</scope>
    <source>
        <strain evidence="7">Cfa_2016G</strain>
        <tissue evidence="7">Leaf</tissue>
    </source>
</reference>
<dbReference type="InterPro" id="IPR036259">
    <property type="entry name" value="MFS_trans_sf"/>
</dbReference>
<evidence type="ECO:0008006" key="9">
    <source>
        <dbReference type="Google" id="ProtNLM"/>
    </source>
</evidence>
<evidence type="ECO:0000256" key="5">
    <source>
        <dbReference type="ARBA" id="ARBA00023136"/>
    </source>
</evidence>
<evidence type="ECO:0000256" key="1">
    <source>
        <dbReference type="ARBA" id="ARBA00004141"/>
    </source>
</evidence>
<feature type="transmembrane region" description="Helical" evidence="6">
    <location>
        <begin position="71"/>
        <end position="90"/>
    </location>
</feature>
<protein>
    <recommendedName>
        <fullName evidence="9">Major facilitator superfamily (MFS) profile domain-containing protein</fullName>
    </recommendedName>
</protein>
<feature type="transmembrane region" description="Helical" evidence="6">
    <location>
        <begin position="376"/>
        <end position="398"/>
    </location>
</feature>
<evidence type="ECO:0000256" key="2">
    <source>
        <dbReference type="ARBA" id="ARBA00005982"/>
    </source>
</evidence>
<feature type="transmembrane region" description="Helical" evidence="6">
    <location>
        <begin position="96"/>
        <end position="116"/>
    </location>
</feature>
<evidence type="ECO:0000313" key="8">
    <source>
        <dbReference type="Proteomes" id="UP000327013"/>
    </source>
</evidence>
<comment type="subcellular location">
    <subcellularLocation>
        <location evidence="1">Membrane</location>
        <topology evidence="1">Multi-pass membrane protein</topology>
    </subcellularLocation>
</comment>
<evidence type="ECO:0000256" key="6">
    <source>
        <dbReference type="SAM" id="Phobius"/>
    </source>
</evidence>
<dbReference type="Pfam" id="PF00854">
    <property type="entry name" value="PTR2"/>
    <property type="match status" value="1"/>
</dbReference>
<dbReference type="EMBL" id="CM017321">
    <property type="protein sequence ID" value="KAE7997466.1"/>
    <property type="molecule type" value="Genomic_DNA"/>
</dbReference>
<organism evidence="7 8">
    <name type="scientific">Carpinus fangiana</name>
    <dbReference type="NCBI Taxonomy" id="176857"/>
    <lineage>
        <taxon>Eukaryota</taxon>
        <taxon>Viridiplantae</taxon>
        <taxon>Streptophyta</taxon>
        <taxon>Embryophyta</taxon>
        <taxon>Tracheophyta</taxon>
        <taxon>Spermatophyta</taxon>
        <taxon>Magnoliopsida</taxon>
        <taxon>eudicotyledons</taxon>
        <taxon>Gunneridae</taxon>
        <taxon>Pentapetalae</taxon>
        <taxon>rosids</taxon>
        <taxon>fabids</taxon>
        <taxon>Fagales</taxon>
        <taxon>Betulaceae</taxon>
        <taxon>Carpinus</taxon>
    </lineage>
</organism>
<dbReference type="Proteomes" id="UP000327013">
    <property type="component" value="Chromosome 1"/>
</dbReference>
<comment type="similarity">
    <text evidence="2">Belongs to the major facilitator superfamily. Proton-dependent oligopeptide transporter (POT/PTR) (TC 2.A.17) family.</text>
</comment>
<feature type="transmembrane region" description="Helical" evidence="6">
    <location>
        <begin position="459"/>
        <end position="480"/>
    </location>
</feature>
<gene>
    <name evidence="7" type="ORF">FH972_002102</name>
</gene>
<dbReference type="CDD" id="cd17416">
    <property type="entry name" value="MFS_NPF1_2"/>
    <property type="match status" value="1"/>
</dbReference>
<dbReference type="GO" id="GO:0022857">
    <property type="term" value="F:transmembrane transporter activity"/>
    <property type="evidence" value="ECO:0007669"/>
    <property type="project" value="InterPro"/>
</dbReference>
<sequence>MEKKKEPFSDQGERVIHQHIPARRPKGGFKTIPFIIGNEAFERVASIGLAPNMIYYLMREYNMGLAQGTNLLFFWSAASNFMPLLGAFLSDSYLGRFQAIAFGSIASFLGMILLWLTTTIPHARPPPCNQRMESCKSPTAGQMSLLMSSFALMSVGAGGTRPCCLPFGADQLNRGDKDSKTNQRVLDSFFGWYYASTALSVMIALTVIVYIQLHLGWKVGFGVPVILMLFSIFLFLLASPFYVKHRPTKSLFTSFAQVLVAALRKRKLPLPPMDQSHRIWYHHTDSKPVAPTNKLWFLNRACMIRNDEEEVAAADASASDPWSLCTTEQVEELKALVKVIPLWSTGIMMSTTLSQSSFPLLQANSMDRHITSSSTFQIPAASFAMFAVIALTAWVALYDRVILPMASKLKGKPVRLDAKQRIGIGIFLSCMAMVVSAIVEHIRRREAIKEGVVSSGDAVLGMSALWLVPQYCLIGLAEAFNAVGQIEFYYTEFPKSMSSIATALFGLGMAFGNLLASVVLNTVNHLTSRAGKESWVNSRSINRARYDNYYCLLAVLSFLNLLYFLLCSWSYGPLVEQVTKPKDQEEIGSDVD</sequence>
<keyword evidence="3 6" id="KW-0812">Transmembrane</keyword>
<keyword evidence="8" id="KW-1185">Reference proteome</keyword>
<feature type="transmembrane region" description="Helical" evidence="6">
    <location>
        <begin position="549"/>
        <end position="571"/>
    </location>
</feature>